<protein>
    <recommendedName>
        <fullName evidence="5">TIR domain-containing protein</fullName>
    </recommendedName>
</protein>
<evidence type="ECO:0000256" key="4">
    <source>
        <dbReference type="SAM" id="MobiDB-lite"/>
    </source>
</evidence>
<dbReference type="SUPFAM" id="SSF52540">
    <property type="entry name" value="P-loop containing nucleoside triphosphate hydrolases"/>
    <property type="match status" value="1"/>
</dbReference>
<evidence type="ECO:0000313" key="7">
    <source>
        <dbReference type="Proteomes" id="UP001634007"/>
    </source>
</evidence>
<keyword evidence="3" id="KW-0520">NAD</keyword>
<dbReference type="Pfam" id="PF01582">
    <property type="entry name" value="TIR"/>
    <property type="match status" value="1"/>
</dbReference>
<dbReference type="SUPFAM" id="SSF52058">
    <property type="entry name" value="L domain-like"/>
    <property type="match status" value="2"/>
</dbReference>
<dbReference type="Gene3D" id="1.10.8.430">
    <property type="entry name" value="Helical domain of apoptotic protease-activating factors"/>
    <property type="match status" value="1"/>
</dbReference>
<dbReference type="InterPro" id="IPR032675">
    <property type="entry name" value="LRR_dom_sf"/>
</dbReference>
<dbReference type="Pfam" id="PF00931">
    <property type="entry name" value="NB-ARC"/>
    <property type="match status" value="1"/>
</dbReference>
<accession>A0ABD3L3A3</accession>
<evidence type="ECO:0000256" key="3">
    <source>
        <dbReference type="ARBA" id="ARBA00023027"/>
    </source>
</evidence>
<evidence type="ECO:0000259" key="5">
    <source>
        <dbReference type="PROSITE" id="PS50104"/>
    </source>
</evidence>
<dbReference type="PROSITE" id="PS50104">
    <property type="entry name" value="TIR"/>
    <property type="match status" value="1"/>
</dbReference>
<comment type="caution">
    <text evidence="6">The sequence shown here is derived from an EMBL/GenBank/DDBJ whole genome shotgun (WGS) entry which is preliminary data.</text>
</comment>
<feature type="region of interest" description="Disordered" evidence="4">
    <location>
        <begin position="1"/>
        <end position="23"/>
    </location>
</feature>
<feature type="domain" description="TIR" evidence="5">
    <location>
        <begin position="25"/>
        <end position="194"/>
    </location>
</feature>
<dbReference type="InterPro" id="IPR035897">
    <property type="entry name" value="Toll_tir_struct_dom_sf"/>
</dbReference>
<dbReference type="EMBL" id="JBJKBG010000003">
    <property type="protein sequence ID" value="KAL3746380.1"/>
    <property type="molecule type" value="Genomic_DNA"/>
</dbReference>
<dbReference type="EMBL" id="JBJKBG010000003">
    <property type="protein sequence ID" value="KAL3746379.1"/>
    <property type="molecule type" value="Genomic_DNA"/>
</dbReference>
<dbReference type="AlphaFoldDB" id="A0ABD3L3A3"/>
<organism evidence="6 7">
    <name type="scientific">Eucalyptus globulus</name>
    <name type="common">Tasmanian blue gum</name>
    <dbReference type="NCBI Taxonomy" id="34317"/>
    <lineage>
        <taxon>Eukaryota</taxon>
        <taxon>Viridiplantae</taxon>
        <taxon>Streptophyta</taxon>
        <taxon>Embryophyta</taxon>
        <taxon>Tracheophyta</taxon>
        <taxon>Spermatophyta</taxon>
        <taxon>Magnoliopsida</taxon>
        <taxon>eudicotyledons</taxon>
        <taxon>Gunneridae</taxon>
        <taxon>Pentapetalae</taxon>
        <taxon>rosids</taxon>
        <taxon>malvids</taxon>
        <taxon>Myrtales</taxon>
        <taxon>Myrtaceae</taxon>
        <taxon>Myrtoideae</taxon>
        <taxon>Eucalypteae</taxon>
        <taxon>Eucalyptus</taxon>
    </lineage>
</organism>
<keyword evidence="1" id="KW-0433">Leucine-rich repeat</keyword>
<evidence type="ECO:0000256" key="2">
    <source>
        <dbReference type="ARBA" id="ARBA00022737"/>
    </source>
</evidence>
<proteinExistence type="predicted"/>
<dbReference type="InterPro" id="IPR027417">
    <property type="entry name" value="P-loop_NTPase"/>
</dbReference>
<evidence type="ECO:0000313" key="6">
    <source>
        <dbReference type="EMBL" id="KAL3746380.1"/>
    </source>
</evidence>
<name>A0ABD3L3A3_EUCGL</name>
<dbReference type="InterPro" id="IPR042197">
    <property type="entry name" value="Apaf_helical"/>
</dbReference>
<dbReference type="PANTHER" id="PTHR11017">
    <property type="entry name" value="LEUCINE-RICH REPEAT-CONTAINING PROTEIN"/>
    <property type="match status" value="1"/>
</dbReference>
<keyword evidence="2" id="KW-0677">Repeat</keyword>
<dbReference type="Gene3D" id="3.40.50.300">
    <property type="entry name" value="P-loop containing nucleotide triphosphate hydrolases"/>
    <property type="match status" value="1"/>
</dbReference>
<dbReference type="SMART" id="SM00255">
    <property type="entry name" value="TIR"/>
    <property type="match status" value="1"/>
</dbReference>
<dbReference type="Pfam" id="PF23282">
    <property type="entry name" value="WHD_ROQ1"/>
    <property type="match status" value="1"/>
</dbReference>
<dbReference type="Gene3D" id="3.40.50.10140">
    <property type="entry name" value="Toll/interleukin-1 receptor homology (TIR) domain"/>
    <property type="match status" value="1"/>
</dbReference>
<keyword evidence="7" id="KW-1185">Reference proteome</keyword>
<reference evidence="6 7" key="1">
    <citation type="submission" date="2024-11" db="EMBL/GenBank/DDBJ databases">
        <title>Chromosome-level genome assembly of Eucalyptus globulus Labill. provides insights into its genome evolution.</title>
        <authorList>
            <person name="Li X."/>
        </authorList>
    </citation>
    <scope>NUCLEOTIDE SEQUENCE [LARGE SCALE GENOMIC DNA]</scope>
    <source>
        <strain evidence="6">CL2024</strain>
        <tissue evidence="6">Fresh tender leaves</tissue>
    </source>
</reference>
<evidence type="ECO:0000256" key="1">
    <source>
        <dbReference type="ARBA" id="ARBA00022614"/>
    </source>
</evidence>
<dbReference type="SUPFAM" id="SSF52200">
    <property type="entry name" value="Toll/Interleukin receptor TIR domain"/>
    <property type="match status" value="1"/>
</dbReference>
<gene>
    <name evidence="6" type="ORF">ACJRO7_015352</name>
</gene>
<dbReference type="FunFam" id="3.40.50.10140:FF:000007">
    <property type="entry name" value="Disease resistance protein (TIR-NBS-LRR class)"/>
    <property type="match status" value="1"/>
</dbReference>
<sequence>MAPDVEAAGMKRKRAESSSSSPSGINHEVFLNFRGKDTRKEFTDVLYKKLKNAGIKVFKDDKSLRAGEKISWALKDAIKRSRISIAIFSKNYASSKYCLMELVEMWECRESGGQTILPIFYDVSPYAVKNQAEDFKTSFDKHEVDEEVDSNTIQQWRKVLREVGELSGFDPAIINGGHVSDLQEEVLKRVMEVLKEDDQDGTDKLVGIDLHVQEIMTKLGVVYSHGQGVVYSHGQGVVYSHGQAIEVCGGDVRVIGITGMSGVGKTALAKVVFNKIHKLFDRCSFLKGINSKEVEDSRELLIADLQNEKYDPRIPSGRGNKKIKCLFENMKVLIVLDDVREVGQIEALVGKLAWFGPGSRIIVTTKNRNVLEVFDEGAFEIYKVEPMSHHHALELFRKRVFQGDAPQDVFECDSLSPDIVEALGRLPMAIELQARYLKKNMNLQSWRSSLKSLKNNSLQESVIQRAFEASYESLDNCAKEIFLDIACFFIGEDERIPPYMWEEVWDGDPLRKIKELRDMHFLEDGENNELRMHNLLRDFGRKLVKDKDLHERCRIWNHSDALSILEDGQPNARVKGISLPLGEAGTVGFTFEALGKKSNLRYVRLHGADVKGNPENLLPNLRWLDWRECHFIPKLCNMDLKKLLILDLSWSPVTKCSQVWRQIMEKVNELKVLNLQGCDKLHVSLDFQAPVNLEILILEDCTQLSQIGTFIRGLENLSSFNLRNCRRVKKLPPELAQMKSLKELLIDGTGIETIHIQKDSLQKLEKLSACGCEKLKDISPIGHLTKLESLALDGAINWHPGNPEPFEFPQNLRRLSLRNCERLLEVPPSMGNLRLLEVMDLSYTGIIELPGSVKDLRYLKTLKMEHTHLQKFPEDIAKLEKLEEIDFSGCRSLGGQVTCDISGLSSLRILRLSSSNVAGLPQGICGHSRLQILDVLQCNQLQALPELPSSLVSLRWGSRNMAVPDLSYLTNLKELCLKDYKQPEAGSSGQTPNVEWITRLQSLETLQLSVSKVTNLPGNFSALTQLRELSLSYMKELDLTQLPSSSLLTLRLKHCKIPEPTFSSLQHHLSELKLKYCELAEIDGLEDLNRLVVLIILYCKGVTNLNGLKDLPRLRKVKGIFEDRPSLPKLSKRVKQDIYAAA</sequence>
<dbReference type="InterPro" id="IPR000157">
    <property type="entry name" value="TIR_dom"/>
</dbReference>
<dbReference type="InterPro" id="IPR002182">
    <property type="entry name" value="NB-ARC"/>
</dbReference>
<dbReference type="InterPro" id="IPR044974">
    <property type="entry name" value="Disease_R_plants"/>
</dbReference>
<dbReference type="Gene3D" id="3.80.10.10">
    <property type="entry name" value="Ribonuclease Inhibitor"/>
    <property type="match status" value="4"/>
</dbReference>
<dbReference type="Proteomes" id="UP001634007">
    <property type="component" value="Unassembled WGS sequence"/>
</dbReference>
<dbReference type="InterPro" id="IPR058192">
    <property type="entry name" value="WHD_ROQ1-like"/>
</dbReference>
<dbReference type="PANTHER" id="PTHR11017:SF570">
    <property type="entry name" value="DISEASE RESISTANCE PROTEIN (TIR-NBS CLASS)-RELATED"/>
    <property type="match status" value="1"/>
</dbReference>
<dbReference type="PRINTS" id="PR00364">
    <property type="entry name" value="DISEASERSIST"/>
</dbReference>